<protein>
    <submittedName>
        <fullName evidence="1">Uncharacterized protein</fullName>
    </submittedName>
</protein>
<gene>
    <name evidence="1" type="ORF">GO620_010855</name>
</gene>
<accession>A0A6I4HZI0</accession>
<dbReference type="AlphaFoldDB" id="A0A6I4HZI0"/>
<dbReference type="KEGG" id="mgik:GO620_010855"/>
<proteinExistence type="predicted"/>
<organism evidence="1 2">
    <name type="scientific">Mucilaginibacter ginkgonis</name>
    <dbReference type="NCBI Taxonomy" id="2682091"/>
    <lineage>
        <taxon>Bacteria</taxon>
        <taxon>Pseudomonadati</taxon>
        <taxon>Bacteroidota</taxon>
        <taxon>Sphingobacteriia</taxon>
        <taxon>Sphingobacteriales</taxon>
        <taxon>Sphingobacteriaceae</taxon>
        <taxon>Mucilaginibacter</taxon>
    </lineage>
</organism>
<keyword evidence="2" id="KW-1185">Reference proteome</keyword>
<dbReference type="EMBL" id="CP066775">
    <property type="protein sequence ID" value="QQL48678.1"/>
    <property type="molecule type" value="Genomic_DNA"/>
</dbReference>
<dbReference type="Proteomes" id="UP000429232">
    <property type="component" value="Chromosome"/>
</dbReference>
<sequence>MITKKMTFLVAIFATVVLSAFAIFAALDGKWVGTTNMDGNDLALTYNFKVDGDKLTGTAESPYGVSTIDNGKVSGDMINFSTVVNGLEIPQKGKVYADSVVMNIDVNGNILHATLKRPK</sequence>
<dbReference type="RefSeq" id="WP_157525385.1">
    <property type="nucleotide sequence ID" value="NZ_CP066775.1"/>
</dbReference>
<evidence type="ECO:0000313" key="2">
    <source>
        <dbReference type="Proteomes" id="UP000429232"/>
    </source>
</evidence>
<name>A0A6I4HZI0_9SPHI</name>
<reference evidence="1 2" key="1">
    <citation type="submission" date="2020-12" db="EMBL/GenBank/DDBJ databases">
        <title>HMF7856_wgs.fasta genome submission.</title>
        <authorList>
            <person name="Kang H."/>
            <person name="Kim H."/>
            <person name="Joh K."/>
        </authorList>
    </citation>
    <scope>NUCLEOTIDE SEQUENCE [LARGE SCALE GENOMIC DNA]</scope>
    <source>
        <strain evidence="1 2">HMF7856</strain>
    </source>
</reference>
<evidence type="ECO:0000313" key="1">
    <source>
        <dbReference type="EMBL" id="QQL48678.1"/>
    </source>
</evidence>